<sequence>MVKLPNSVKRWIFWIHLTAGMIAALFIFTMSATGVLLTYERQIKELAEMSYAVEPEPDRQRITTDRAVAILQELHPKEPHIYVRWVNRDGAAVPAWAGPNSYLLHPYSGEILRVGEGAVAEFFHIVTDLHRYLLLDGDYRSIGKALNNYANLAFIFLLLSGLYLWLPKRLSLRSLRSQSWLPKRYKNAHHRNRQWHFVFGIWSLPALFVIAVTATLFHFDWANKALYGFYGETVPVPEKHEPVTSLAQGQIAYEKLFERAKHHAKENDYGDWYSMWMEIGEHPHEARFYIDKSIGHRQELAYSLFFDSRTGQVTDVLRKEDWSMGDQAWGTARFLHTGEYFGIVGQTLAGLASLLACILVYTGFVLGLRRIRRN</sequence>
<evidence type="ECO:0000313" key="3">
    <source>
        <dbReference type="Proteomes" id="UP000286680"/>
    </source>
</evidence>
<keyword evidence="1" id="KW-1133">Transmembrane helix</keyword>
<evidence type="ECO:0000313" key="2">
    <source>
        <dbReference type="EMBL" id="RUO44499.1"/>
    </source>
</evidence>
<dbReference type="InterPro" id="IPR005625">
    <property type="entry name" value="PepSY-ass_TM"/>
</dbReference>
<keyword evidence="3" id="KW-1185">Reference proteome</keyword>
<dbReference type="Pfam" id="PF03929">
    <property type="entry name" value="PepSY_TM"/>
    <property type="match status" value="1"/>
</dbReference>
<dbReference type="RefSeq" id="WP_126819061.1">
    <property type="nucleotide sequence ID" value="NZ_PIPS01000001.1"/>
</dbReference>
<organism evidence="2 3">
    <name type="scientific">Idiomarina aquatica</name>
    <dbReference type="NCBI Taxonomy" id="1327752"/>
    <lineage>
        <taxon>Bacteria</taxon>
        <taxon>Pseudomonadati</taxon>
        <taxon>Pseudomonadota</taxon>
        <taxon>Gammaproteobacteria</taxon>
        <taxon>Alteromonadales</taxon>
        <taxon>Idiomarinaceae</taxon>
        <taxon>Idiomarina</taxon>
    </lineage>
</organism>
<keyword evidence="1" id="KW-0812">Transmembrane</keyword>
<accession>A0AA94EFL1</accession>
<keyword evidence="1" id="KW-0472">Membrane</keyword>
<evidence type="ECO:0000256" key="1">
    <source>
        <dbReference type="SAM" id="Phobius"/>
    </source>
</evidence>
<dbReference type="PANTHER" id="PTHR34219">
    <property type="entry name" value="IRON-REGULATED INNER MEMBRANE PROTEIN-RELATED"/>
    <property type="match status" value="1"/>
</dbReference>
<name>A0AA94EFL1_9GAMM</name>
<feature type="transmembrane region" description="Helical" evidence="1">
    <location>
        <begin position="149"/>
        <end position="166"/>
    </location>
</feature>
<feature type="transmembrane region" description="Helical" evidence="1">
    <location>
        <begin position="12"/>
        <end position="39"/>
    </location>
</feature>
<evidence type="ECO:0008006" key="4">
    <source>
        <dbReference type="Google" id="ProtNLM"/>
    </source>
</evidence>
<protein>
    <recommendedName>
        <fullName evidence="4">Iron-regulated membrane protein</fullName>
    </recommendedName>
</protein>
<proteinExistence type="predicted"/>
<gene>
    <name evidence="2" type="ORF">CWE23_00160</name>
</gene>
<comment type="caution">
    <text evidence="2">The sequence shown here is derived from an EMBL/GenBank/DDBJ whole genome shotgun (WGS) entry which is preliminary data.</text>
</comment>
<dbReference type="EMBL" id="PIPS01000001">
    <property type="protein sequence ID" value="RUO44499.1"/>
    <property type="molecule type" value="Genomic_DNA"/>
</dbReference>
<dbReference type="Proteomes" id="UP000286680">
    <property type="component" value="Unassembled WGS sequence"/>
</dbReference>
<feature type="transmembrane region" description="Helical" evidence="1">
    <location>
        <begin position="343"/>
        <end position="368"/>
    </location>
</feature>
<reference evidence="3" key="1">
    <citation type="journal article" date="2018" name="Front. Microbiol.">
        <title>Genome-Based Analysis Reveals the Taxonomy and Diversity of the Family Idiomarinaceae.</title>
        <authorList>
            <person name="Liu Y."/>
            <person name="Lai Q."/>
            <person name="Shao Z."/>
        </authorList>
    </citation>
    <scope>NUCLEOTIDE SEQUENCE [LARGE SCALE GENOMIC DNA]</scope>
    <source>
        <strain evidence="3">SN-14</strain>
    </source>
</reference>
<feature type="transmembrane region" description="Helical" evidence="1">
    <location>
        <begin position="195"/>
        <end position="219"/>
    </location>
</feature>
<dbReference type="AlphaFoldDB" id="A0AA94EFL1"/>